<name>A0A165F9T9_XYLHT</name>
<dbReference type="PANTHER" id="PTHR33594:SF1">
    <property type="entry name" value="HD_PDEASE DOMAIN-CONTAINING PROTEIN"/>
    <property type="match status" value="1"/>
</dbReference>
<dbReference type="STRING" id="1328760.A0A165F9T9"/>
<dbReference type="GeneID" id="28894678"/>
<dbReference type="OMA" id="YDNSHDY"/>
<dbReference type="Gene3D" id="1.10.3210.50">
    <property type="match status" value="1"/>
</dbReference>
<dbReference type="SMART" id="SM00471">
    <property type="entry name" value="HDc"/>
    <property type="match status" value="1"/>
</dbReference>
<evidence type="ECO:0000313" key="3">
    <source>
        <dbReference type="Proteomes" id="UP000076632"/>
    </source>
</evidence>
<accession>A0A165F9T9</accession>
<evidence type="ECO:0000313" key="2">
    <source>
        <dbReference type="EMBL" id="KZF20746.1"/>
    </source>
</evidence>
<dbReference type="InParanoid" id="A0A165F9T9"/>
<dbReference type="SUPFAM" id="SSF109604">
    <property type="entry name" value="HD-domain/PDEase-like"/>
    <property type="match status" value="2"/>
</dbReference>
<proteinExistence type="predicted"/>
<feature type="domain" description="HD/PDEase" evidence="1">
    <location>
        <begin position="35"/>
        <end position="240"/>
    </location>
</feature>
<dbReference type="Gene3D" id="1.10.472.50">
    <property type="entry name" value="HD-domain/PDEase-like"/>
    <property type="match status" value="1"/>
</dbReference>
<gene>
    <name evidence="2" type="ORF">L228DRAFT_178442</name>
</gene>
<organism evidence="2 3">
    <name type="scientific">Xylona heveae (strain CBS 132557 / TC161)</name>
    <dbReference type="NCBI Taxonomy" id="1328760"/>
    <lineage>
        <taxon>Eukaryota</taxon>
        <taxon>Fungi</taxon>
        <taxon>Dikarya</taxon>
        <taxon>Ascomycota</taxon>
        <taxon>Pezizomycotina</taxon>
        <taxon>Xylonomycetes</taxon>
        <taxon>Xylonales</taxon>
        <taxon>Xylonaceae</taxon>
        <taxon>Xylona</taxon>
    </lineage>
</organism>
<evidence type="ECO:0000259" key="1">
    <source>
        <dbReference type="SMART" id="SM00471"/>
    </source>
</evidence>
<dbReference type="AlphaFoldDB" id="A0A165F9T9"/>
<reference evidence="2 3" key="1">
    <citation type="journal article" date="2016" name="Fungal Biol.">
        <title>The genome of Xylona heveae provides a window into fungal endophytism.</title>
        <authorList>
            <person name="Gazis R."/>
            <person name="Kuo A."/>
            <person name="Riley R."/>
            <person name="LaButti K."/>
            <person name="Lipzen A."/>
            <person name="Lin J."/>
            <person name="Amirebrahimi M."/>
            <person name="Hesse C.N."/>
            <person name="Spatafora J.W."/>
            <person name="Henrissat B."/>
            <person name="Hainaut M."/>
            <person name="Grigoriev I.V."/>
            <person name="Hibbett D.S."/>
        </authorList>
    </citation>
    <scope>NUCLEOTIDE SEQUENCE [LARGE SCALE GENOMIC DNA]</scope>
    <source>
        <strain evidence="2 3">TC161</strain>
    </source>
</reference>
<keyword evidence="3" id="KW-1185">Reference proteome</keyword>
<sequence>MDSSNSSTSNSNSTANAALIASITSFVQDYMSGYDASHDMHHIQRVVALAQHILASEEPSVSTSASASVSPSASASASVSASEIKLNTNSISPGSSPTCKSIKPIKYDPLTVTLAALLHDVNDRKYAKPNVPPTSVEQVLLRHGASADLARCVDVIVEHVSYSKEVKLLQAEADANSGAETETSVEAPANAETSTKAPRVHVFRTSRALQSILHTHPELAIVQDADRLDAIGAVGIGRTFTYGGAHGQAAAGGQGRSMSDTIDHFTEKLEKLEDMMKTRTGRRLARERTERLRVFRGWWEEEVSIVGA</sequence>
<dbReference type="OrthoDB" id="16547at2759"/>
<dbReference type="EMBL" id="KV407462">
    <property type="protein sequence ID" value="KZF20746.1"/>
    <property type="molecule type" value="Genomic_DNA"/>
</dbReference>
<dbReference type="RefSeq" id="XP_018186301.1">
    <property type="nucleotide sequence ID" value="XM_018329541.1"/>
</dbReference>
<dbReference type="InterPro" id="IPR003607">
    <property type="entry name" value="HD/PDEase_dom"/>
</dbReference>
<dbReference type="Proteomes" id="UP000076632">
    <property type="component" value="Unassembled WGS sequence"/>
</dbReference>
<dbReference type="PANTHER" id="PTHR33594">
    <property type="entry name" value="SUPERFAMILY HYDROLASE, PUTATIVE (AFU_ORTHOLOGUE AFUA_1G03035)-RELATED"/>
    <property type="match status" value="1"/>
</dbReference>
<protein>
    <recommendedName>
        <fullName evidence="1">HD/PDEase domain-containing protein</fullName>
    </recommendedName>
</protein>